<dbReference type="Proteomes" id="UP000243975">
    <property type="component" value="Unassembled WGS sequence"/>
</dbReference>
<evidence type="ECO:0000313" key="2">
    <source>
        <dbReference type="Proteomes" id="UP000243975"/>
    </source>
</evidence>
<gene>
    <name evidence="1" type="ORF">Ccrd_020750</name>
</gene>
<reference evidence="1 2" key="1">
    <citation type="journal article" date="2016" name="Sci. Rep.">
        <title>The genome sequence of the outbreeding globe artichoke constructed de novo incorporating a phase-aware low-pass sequencing strategy of F1 progeny.</title>
        <authorList>
            <person name="Scaglione D."/>
            <person name="Reyes-Chin-Wo S."/>
            <person name="Acquadro A."/>
            <person name="Froenicke L."/>
            <person name="Portis E."/>
            <person name="Beitel C."/>
            <person name="Tirone M."/>
            <person name="Mauro R."/>
            <person name="Lo Monaco A."/>
            <person name="Mauromicale G."/>
            <person name="Faccioli P."/>
            <person name="Cattivelli L."/>
            <person name="Rieseberg L."/>
            <person name="Michelmore R."/>
            <person name="Lanteri S."/>
        </authorList>
    </citation>
    <scope>NUCLEOTIDE SEQUENCE [LARGE SCALE GENOMIC DNA]</scope>
    <source>
        <strain evidence="1">2C</strain>
    </source>
</reference>
<protein>
    <submittedName>
        <fullName evidence="1">Uncharacterized protein</fullName>
    </submittedName>
</protein>
<comment type="caution">
    <text evidence="1">The sequence shown here is derived from an EMBL/GenBank/DDBJ whole genome shotgun (WGS) entry which is preliminary data.</text>
</comment>
<name>A0A103Y1W2_CYNCS</name>
<accession>A0A103Y1W2</accession>
<keyword evidence="2" id="KW-1185">Reference proteome</keyword>
<proteinExistence type="predicted"/>
<evidence type="ECO:0000313" key="1">
    <source>
        <dbReference type="EMBL" id="KVI00986.1"/>
    </source>
</evidence>
<organism evidence="1 2">
    <name type="scientific">Cynara cardunculus var. scolymus</name>
    <name type="common">Globe artichoke</name>
    <name type="synonym">Cynara scolymus</name>
    <dbReference type="NCBI Taxonomy" id="59895"/>
    <lineage>
        <taxon>Eukaryota</taxon>
        <taxon>Viridiplantae</taxon>
        <taxon>Streptophyta</taxon>
        <taxon>Embryophyta</taxon>
        <taxon>Tracheophyta</taxon>
        <taxon>Spermatophyta</taxon>
        <taxon>Magnoliopsida</taxon>
        <taxon>eudicotyledons</taxon>
        <taxon>Gunneridae</taxon>
        <taxon>Pentapetalae</taxon>
        <taxon>asterids</taxon>
        <taxon>campanulids</taxon>
        <taxon>Asterales</taxon>
        <taxon>Asteraceae</taxon>
        <taxon>Carduoideae</taxon>
        <taxon>Cardueae</taxon>
        <taxon>Carduinae</taxon>
        <taxon>Cynara</taxon>
    </lineage>
</organism>
<dbReference type="AlphaFoldDB" id="A0A103Y1W2"/>
<dbReference type="EMBL" id="LEKV01003149">
    <property type="protein sequence ID" value="KVI00986.1"/>
    <property type="molecule type" value="Genomic_DNA"/>
</dbReference>
<dbReference type="Gramene" id="KVI00986">
    <property type="protein sequence ID" value="KVI00986"/>
    <property type="gene ID" value="Ccrd_020750"/>
</dbReference>
<sequence>MPETSPMLWALAYKLNQGETFFFSIARPITWLRGCLLTTDWADSVSIFDSVNSQSVYQIIDLTELLTDILTGPRRFPAYPSQIYPSHTCPLFTIFISCSIIAPYRSLIAHPPPSPVRLSPLPLGRSSSLIAHPPLAARKVDSIAANQFIKDGETIC</sequence>